<dbReference type="SMART" id="SM00829">
    <property type="entry name" value="PKS_ER"/>
    <property type="match status" value="1"/>
</dbReference>
<dbReference type="EMBL" id="SPOF01000028">
    <property type="protein sequence ID" value="TIB10778.1"/>
    <property type="molecule type" value="Genomic_DNA"/>
</dbReference>
<dbReference type="InterPro" id="IPR041694">
    <property type="entry name" value="ADH_N_2"/>
</dbReference>
<dbReference type="PANTHER" id="PTHR43205">
    <property type="entry name" value="PROSTAGLANDIN REDUCTASE"/>
    <property type="match status" value="1"/>
</dbReference>
<dbReference type="CDD" id="cd05288">
    <property type="entry name" value="PGDH"/>
    <property type="match status" value="1"/>
</dbReference>
<dbReference type="InterPro" id="IPR045010">
    <property type="entry name" value="MDR_fam"/>
</dbReference>
<dbReference type="AlphaFoldDB" id="A0A4T0I1U4"/>
<dbReference type="OMA" id="GKLHMER"/>
<dbReference type="PANTHER" id="PTHR43205:SF7">
    <property type="entry name" value="PROSTAGLANDIN REDUCTASE 1"/>
    <property type="match status" value="1"/>
</dbReference>
<keyword evidence="1" id="KW-0560">Oxidoreductase</keyword>
<evidence type="ECO:0000256" key="1">
    <source>
        <dbReference type="ARBA" id="ARBA00023002"/>
    </source>
</evidence>
<dbReference type="Gene3D" id="3.40.50.720">
    <property type="entry name" value="NAD(P)-binding Rossmann-like Domain"/>
    <property type="match status" value="1"/>
</dbReference>
<dbReference type="InterPro" id="IPR013149">
    <property type="entry name" value="ADH-like_C"/>
</dbReference>
<dbReference type="Proteomes" id="UP000306954">
    <property type="component" value="Unassembled WGS sequence"/>
</dbReference>
<reference evidence="3 4" key="1">
    <citation type="submission" date="2019-03" db="EMBL/GenBank/DDBJ databases">
        <title>Sequencing 23 genomes of Wallemia ichthyophaga.</title>
        <authorList>
            <person name="Gostincar C."/>
        </authorList>
    </citation>
    <scope>NUCLEOTIDE SEQUENCE [LARGE SCALE GENOMIC DNA]</scope>
    <source>
        <strain evidence="3 4">EXF-8621</strain>
    </source>
</reference>
<comment type="caution">
    <text evidence="3">The sequence shown here is derived from an EMBL/GenBank/DDBJ whole genome shotgun (WGS) entry which is preliminary data.</text>
</comment>
<name>A0A4T0I1U4_WALIC</name>
<sequence length="349" mass="38730">MVSNKTVLFDSIPNHEPVDSLKIVTQQFDLDRQLAPGEAILKVEMLSLDPYMRSRMRDPSIETYVPPFTLGEPIDNGGVVIVLKSNNAHFKVDRKYYAGFTLPFSEYALVTEASNAFYTDITDAELPNETLIGACGLPGKTAYYSYKQLVRGKAGEKIFISAASGGIGQMLCQLCKMDGLKVLAAVGSDEKVDYCEKTLGVDRAFNYKTSDTRKELAAFGCDIFYDNVGGKMLEDVLDQINVYGRVICCGQIATYNSGAEAYGIKNTFQIVAKRLSFQGFITFELIPQKPFHESKYNTIEEEFMATIPSMIKEGKLDVKNHVYNGIEATSQAFLDLLRGDKHGKTVIQL</sequence>
<accession>A0A4T0I1U4</accession>
<gene>
    <name evidence="3" type="ORF">E3P90_02733</name>
</gene>
<dbReference type="Pfam" id="PF16884">
    <property type="entry name" value="ADH_N_2"/>
    <property type="match status" value="1"/>
</dbReference>
<dbReference type="InterPro" id="IPR011032">
    <property type="entry name" value="GroES-like_sf"/>
</dbReference>
<evidence type="ECO:0000313" key="3">
    <source>
        <dbReference type="EMBL" id="TIB10778.1"/>
    </source>
</evidence>
<organism evidence="3 4">
    <name type="scientific">Wallemia ichthyophaga</name>
    <dbReference type="NCBI Taxonomy" id="245174"/>
    <lineage>
        <taxon>Eukaryota</taxon>
        <taxon>Fungi</taxon>
        <taxon>Dikarya</taxon>
        <taxon>Basidiomycota</taxon>
        <taxon>Wallemiomycotina</taxon>
        <taxon>Wallemiomycetes</taxon>
        <taxon>Wallemiales</taxon>
        <taxon>Wallemiaceae</taxon>
        <taxon>Wallemia</taxon>
    </lineage>
</organism>
<dbReference type="SUPFAM" id="SSF50129">
    <property type="entry name" value="GroES-like"/>
    <property type="match status" value="1"/>
</dbReference>
<proteinExistence type="predicted"/>
<protein>
    <recommendedName>
        <fullName evidence="2">Enoyl reductase (ER) domain-containing protein</fullName>
    </recommendedName>
</protein>
<evidence type="ECO:0000259" key="2">
    <source>
        <dbReference type="SMART" id="SM00829"/>
    </source>
</evidence>
<dbReference type="Pfam" id="PF00107">
    <property type="entry name" value="ADH_zinc_N"/>
    <property type="match status" value="1"/>
</dbReference>
<evidence type="ECO:0000313" key="4">
    <source>
        <dbReference type="Proteomes" id="UP000306954"/>
    </source>
</evidence>
<dbReference type="SUPFAM" id="SSF51735">
    <property type="entry name" value="NAD(P)-binding Rossmann-fold domains"/>
    <property type="match status" value="1"/>
</dbReference>
<dbReference type="Gene3D" id="3.90.180.10">
    <property type="entry name" value="Medium-chain alcohol dehydrogenases, catalytic domain"/>
    <property type="match status" value="1"/>
</dbReference>
<dbReference type="InterPro" id="IPR036291">
    <property type="entry name" value="NAD(P)-bd_dom_sf"/>
</dbReference>
<dbReference type="GO" id="GO:0016628">
    <property type="term" value="F:oxidoreductase activity, acting on the CH-CH group of donors, NAD or NADP as acceptor"/>
    <property type="evidence" value="ECO:0007669"/>
    <property type="project" value="InterPro"/>
</dbReference>
<feature type="domain" description="Enoyl reductase (ER)" evidence="2">
    <location>
        <begin position="16"/>
        <end position="347"/>
    </location>
</feature>
<dbReference type="InterPro" id="IPR020843">
    <property type="entry name" value="ER"/>
</dbReference>